<protein>
    <submittedName>
        <fullName evidence="5">ArsR family transcriptional regulator</fullName>
    </submittedName>
</protein>
<proteinExistence type="predicted"/>
<evidence type="ECO:0000256" key="1">
    <source>
        <dbReference type="ARBA" id="ARBA00023015"/>
    </source>
</evidence>
<dbReference type="PANTHER" id="PTHR33154:SF28">
    <property type="entry name" value="HTH-TYPE TRANSCRIPTIONAL REGULATOR YGAV-RELATED"/>
    <property type="match status" value="1"/>
</dbReference>
<dbReference type="EMBL" id="SMRS01000004">
    <property type="protein sequence ID" value="KAA0875197.1"/>
    <property type="molecule type" value="Genomic_DNA"/>
</dbReference>
<dbReference type="GO" id="GO:0003677">
    <property type="term" value="F:DNA binding"/>
    <property type="evidence" value="ECO:0007669"/>
    <property type="project" value="UniProtKB-KW"/>
</dbReference>
<dbReference type="InterPro" id="IPR051081">
    <property type="entry name" value="HTH_MetalResp_TranReg"/>
</dbReference>
<dbReference type="AlphaFoldDB" id="A0A5A9W3C1"/>
<evidence type="ECO:0000259" key="4">
    <source>
        <dbReference type="PROSITE" id="PS50987"/>
    </source>
</evidence>
<dbReference type="PANTHER" id="PTHR33154">
    <property type="entry name" value="TRANSCRIPTIONAL REGULATOR, ARSR FAMILY"/>
    <property type="match status" value="1"/>
</dbReference>
<reference evidence="5 6" key="1">
    <citation type="submission" date="2019-03" db="EMBL/GenBank/DDBJ databases">
        <title>Nitrincola sp. nov. isolated from an Indian soda lake.</title>
        <authorList>
            <person name="Joshi A."/>
            <person name="Thite S.V."/>
            <person name="Joseph N."/>
            <person name="Dhotre D."/>
            <person name="Moorthy M."/>
            <person name="Shouche Y.S."/>
        </authorList>
    </citation>
    <scope>NUCLEOTIDE SEQUENCE [LARGE SCALE GENOMIC DNA]</scope>
    <source>
        <strain evidence="5 6">MEB193</strain>
    </source>
</reference>
<dbReference type="GO" id="GO:0003700">
    <property type="term" value="F:DNA-binding transcription factor activity"/>
    <property type="evidence" value="ECO:0007669"/>
    <property type="project" value="InterPro"/>
</dbReference>
<dbReference type="RefSeq" id="WP_149390777.1">
    <property type="nucleotide sequence ID" value="NZ_SMRS01000004.1"/>
</dbReference>
<gene>
    <name evidence="5" type="ORF">E1H14_07100</name>
</gene>
<dbReference type="InterPro" id="IPR036388">
    <property type="entry name" value="WH-like_DNA-bd_sf"/>
</dbReference>
<evidence type="ECO:0000256" key="2">
    <source>
        <dbReference type="ARBA" id="ARBA00023125"/>
    </source>
</evidence>
<keyword evidence="1" id="KW-0805">Transcription regulation</keyword>
<dbReference type="OrthoDB" id="9796124at2"/>
<dbReference type="InterPro" id="IPR011991">
    <property type="entry name" value="ArsR-like_HTH"/>
</dbReference>
<name>A0A5A9W3C1_9GAMM</name>
<dbReference type="InterPro" id="IPR036390">
    <property type="entry name" value="WH_DNA-bd_sf"/>
</dbReference>
<dbReference type="NCBIfam" id="NF033788">
    <property type="entry name" value="HTH_metalloreg"/>
    <property type="match status" value="1"/>
</dbReference>
<evidence type="ECO:0000313" key="6">
    <source>
        <dbReference type="Proteomes" id="UP000325302"/>
    </source>
</evidence>
<keyword evidence="2" id="KW-0238">DNA-binding</keyword>
<dbReference type="SUPFAM" id="SSF46785">
    <property type="entry name" value="Winged helix' DNA-binding domain"/>
    <property type="match status" value="1"/>
</dbReference>
<dbReference type="InterPro" id="IPR001845">
    <property type="entry name" value="HTH_ArsR_DNA-bd_dom"/>
</dbReference>
<keyword evidence="6" id="KW-1185">Reference proteome</keyword>
<evidence type="ECO:0000313" key="5">
    <source>
        <dbReference type="EMBL" id="KAA0875197.1"/>
    </source>
</evidence>
<feature type="domain" description="HTH arsR-type" evidence="4">
    <location>
        <begin position="1"/>
        <end position="95"/>
    </location>
</feature>
<dbReference type="PROSITE" id="PS50987">
    <property type="entry name" value="HTH_ARSR_2"/>
    <property type="match status" value="1"/>
</dbReference>
<keyword evidence="3" id="KW-0804">Transcription</keyword>
<dbReference type="Proteomes" id="UP000325302">
    <property type="component" value="Unassembled WGS sequence"/>
</dbReference>
<evidence type="ECO:0000256" key="3">
    <source>
        <dbReference type="ARBA" id="ARBA00023163"/>
    </source>
</evidence>
<dbReference type="PRINTS" id="PR00778">
    <property type="entry name" value="HTHARSR"/>
</dbReference>
<organism evidence="5 6">
    <name type="scientific">Nitrincola tapanii</name>
    <dbReference type="NCBI Taxonomy" id="1708751"/>
    <lineage>
        <taxon>Bacteria</taxon>
        <taxon>Pseudomonadati</taxon>
        <taxon>Pseudomonadota</taxon>
        <taxon>Gammaproteobacteria</taxon>
        <taxon>Oceanospirillales</taxon>
        <taxon>Oceanospirillaceae</taxon>
        <taxon>Nitrincola</taxon>
    </lineage>
</organism>
<comment type="caution">
    <text evidence="5">The sequence shown here is derived from an EMBL/GenBank/DDBJ whole genome shotgun (WGS) entry which is preliminary data.</text>
</comment>
<dbReference type="Gene3D" id="1.10.10.10">
    <property type="entry name" value="Winged helix-like DNA-binding domain superfamily/Winged helix DNA-binding domain"/>
    <property type="match status" value="1"/>
</dbReference>
<dbReference type="SMART" id="SM00418">
    <property type="entry name" value="HTH_ARSR"/>
    <property type="match status" value="1"/>
</dbReference>
<dbReference type="CDD" id="cd00090">
    <property type="entry name" value="HTH_ARSR"/>
    <property type="match status" value="1"/>
</dbReference>
<sequence length="95" mass="10750">MKQNAAEAVRFLKTLGNDSRLLILCHLDGKELSVSELNSCLDLSQSALSQHLAVLRRDGLVTTRRESQTIYYSLRGDKAIRLIHTLRELFCPNSH</sequence>
<accession>A0A5A9W3C1</accession>
<dbReference type="Pfam" id="PF01022">
    <property type="entry name" value="HTH_5"/>
    <property type="match status" value="1"/>
</dbReference>